<dbReference type="InterPro" id="IPR036291">
    <property type="entry name" value="NAD(P)-bd_dom_sf"/>
</dbReference>
<evidence type="ECO:0000313" key="8">
    <source>
        <dbReference type="EMBL" id="KAF9069797.1"/>
    </source>
</evidence>
<dbReference type="PANTHER" id="PTHR22604:SF105">
    <property type="entry name" value="TRANS-1,2-DIHYDROBENZENE-1,2-DIOL DEHYDROGENASE"/>
    <property type="match status" value="1"/>
</dbReference>
<protein>
    <recommendedName>
        <fullName evidence="3">D-xylose 1-dehydrogenase (NADP(+), D-xylono-1,5-lactone-forming)</fullName>
        <ecNumber evidence="3">1.1.1.179</ecNumber>
    </recommendedName>
    <alternativeName>
        <fullName evidence="4">D-xylose-NADP dehydrogenase</fullName>
    </alternativeName>
</protein>
<reference evidence="8" key="1">
    <citation type="submission" date="2020-11" db="EMBL/GenBank/DDBJ databases">
        <authorList>
            <consortium name="DOE Joint Genome Institute"/>
            <person name="Ahrendt S."/>
            <person name="Riley R."/>
            <person name="Andreopoulos W."/>
            <person name="Labutti K."/>
            <person name="Pangilinan J."/>
            <person name="Ruiz-Duenas F.J."/>
            <person name="Barrasa J.M."/>
            <person name="Sanchez-Garcia M."/>
            <person name="Camarero S."/>
            <person name="Miyauchi S."/>
            <person name="Serrano A."/>
            <person name="Linde D."/>
            <person name="Babiker R."/>
            <person name="Drula E."/>
            <person name="Ayuso-Fernandez I."/>
            <person name="Pacheco R."/>
            <person name="Padilla G."/>
            <person name="Ferreira P."/>
            <person name="Barriuso J."/>
            <person name="Kellner H."/>
            <person name="Castanera R."/>
            <person name="Alfaro M."/>
            <person name="Ramirez L."/>
            <person name="Pisabarro A.G."/>
            <person name="Kuo A."/>
            <person name="Tritt A."/>
            <person name="Lipzen A."/>
            <person name="He G."/>
            <person name="Yan M."/>
            <person name="Ng V."/>
            <person name="Cullen D."/>
            <person name="Martin F."/>
            <person name="Rosso M.-N."/>
            <person name="Henrissat B."/>
            <person name="Hibbett D."/>
            <person name="Martinez A.T."/>
            <person name="Grigoriev I.V."/>
        </authorList>
    </citation>
    <scope>NUCLEOTIDE SEQUENCE</scope>
    <source>
        <strain evidence="8">AH 40177</strain>
    </source>
</reference>
<name>A0A9P5U8D3_9AGAR</name>
<accession>A0A9P5U8D3</accession>
<dbReference type="InterPro" id="IPR000683">
    <property type="entry name" value="Gfo/Idh/MocA-like_OxRdtase_N"/>
</dbReference>
<sequence>MSDLISLVKRIYQIFSPPTQPKSIAEESSNLRPIRFGILGAANIAPSALIIPAKSHPEVIVYAVAARDQEKAEQFARKHGISKVYSGSDGYQQLLDDPDIDAVYNPLPNKLHFEWTMKALLAGKHVLCEKPIADTADEARQMFNLAEKKGLVLLESFHYRFHPAIQRVKTILDSGELGKIKSIDAKLCLCAGLVKDSDIRFDLNLGGGAAMDLGCYTLNSIRYLTSSNPTSVISATPHPLKSANVLETKIDRAMNATLELPNNVIATLEVDLAMPWEFFPPKPVKIWIEVKCEGGQVELMNFVGPTFWHTLKVTNKAGETVTTRTEKVYKFADAHIDNGAEHPKNSSLGEDWWLTYRYQLEALVDRLRNRTPQTWVTREDSVDNMEWIEKIYEKAGIGSRPKADYELPAE</sequence>
<dbReference type="InterPro" id="IPR055170">
    <property type="entry name" value="GFO_IDH_MocA-like_dom"/>
</dbReference>
<evidence type="ECO:0000256" key="3">
    <source>
        <dbReference type="ARBA" id="ARBA00038984"/>
    </source>
</evidence>
<dbReference type="AlphaFoldDB" id="A0A9P5U8D3"/>
<gene>
    <name evidence="8" type="ORF">BDP27DRAFT_1293485</name>
</gene>
<evidence type="ECO:0000256" key="5">
    <source>
        <dbReference type="ARBA" id="ARBA00049233"/>
    </source>
</evidence>
<dbReference type="SUPFAM" id="SSF55347">
    <property type="entry name" value="Glyceraldehyde-3-phosphate dehydrogenase-like, C-terminal domain"/>
    <property type="match status" value="1"/>
</dbReference>
<dbReference type="InterPro" id="IPR050984">
    <property type="entry name" value="Gfo/Idh/MocA_domain"/>
</dbReference>
<feature type="domain" description="GFO/IDH/MocA-like oxidoreductase" evidence="7">
    <location>
        <begin position="165"/>
        <end position="297"/>
    </location>
</feature>
<dbReference type="GO" id="GO:0047837">
    <property type="term" value="F:D-xylose 1-dehydrogenase (NADP+) activity"/>
    <property type="evidence" value="ECO:0007669"/>
    <property type="project" value="UniProtKB-EC"/>
</dbReference>
<evidence type="ECO:0000259" key="6">
    <source>
        <dbReference type="Pfam" id="PF01408"/>
    </source>
</evidence>
<dbReference type="SUPFAM" id="SSF51735">
    <property type="entry name" value="NAD(P)-binding Rossmann-fold domains"/>
    <property type="match status" value="1"/>
</dbReference>
<organism evidence="8 9">
    <name type="scientific">Rhodocollybia butyracea</name>
    <dbReference type="NCBI Taxonomy" id="206335"/>
    <lineage>
        <taxon>Eukaryota</taxon>
        <taxon>Fungi</taxon>
        <taxon>Dikarya</taxon>
        <taxon>Basidiomycota</taxon>
        <taxon>Agaricomycotina</taxon>
        <taxon>Agaricomycetes</taxon>
        <taxon>Agaricomycetidae</taxon>
        <taxon>Agaricales</taxon>
        <taxon>Marasmiineae</taxon>
        <taxon>Omphalotaceae</taxon>
        <taxon>Rhodocollybia</taxon>
    </lineage>
</organism>
<keyword evidence="9" id="KW-1185">Reference proteome</keyword>
<comment type="similarity">
    <text evidence="1">Belongs to the Gfo/Idh/MocA family.</text>
</comment>
<evidence type="ECO:0000256" key="2">
    <source>
        <dbReference type="ARBA" id="ARBA00023002"/>
    </source>
</evidence>
<dbReference type="GO" id="GO:0000166">
    <property type="term" value="F:nucleotide binding"/>
    <property type="evidence" value="ECO:0007669"/>
    <property type="project" value="InterPro"/>
</dbReference>
<dbReference type="EC" id="1.1.1.179" evidence="3"/>
<dbReference type="Pfam" id="PF01408">
    <property type="entry name" value="GFO_IDH_MocA"/>
    <property type="match status" value="1"/>
</dbReference>
<dbReference type="PANTHER" id="PTHR22604">
    <property type="entry name" value="OXIDOREDUCTASES"/>
    <property type="match status" value="1"/>
</dbReference>
<dbReference type="EMBL" id="JADNRY010000047">
    <property type="protein sequence ID" value="KAF9069797.1"/>
    <property type="molecule type" value="Genomic_DNA"/>
</dbReference>
<dbReference type="OrthoDB" id="64915at2759"/>
<evidence type="ECO:0000259" key="7">
    <source>
        <dbReference type="Pfam" id="PF22725"/>
    </source>
</evidence>
<proteinExistence type="inferred from homology"/>
<comment type="catalytic activity">
    <reaction evidence="5">
        <text>D-xylose + NADP(+) = D-xylono-1,5-lactone + NADPH + H(+)</text>
        <dbReference type="Rhea" id="RHEA:22000"/>
        <dbReference type="ChEBI" id="CHEBI:15378"/>
        <dbReference type="ChEBI" id="CHEBI:15867"/>
        <dbReference type="ChEBI" id="CHEBI:53455"/>
        <dbReference type="ChEBI" id="CHEBI:57783"/>
        <dbReference type="ChEBI" id="CHEBI:58349"/>
        <dbReference type="EC" id="1.1.1.179"/>
    </reaction>
</comment>
<dbReference type="Pfam" id="PF22725">
    <property type="entry name" value="GFO_IDH_MocA_C3"/>
    <property type="match status" value="1"/>
</dbReference>
<keyword evidence="2" id="KW-0560">Oxidoreductase</keyword>
<feature type="domain" description="Gfo/Idh/MocA-like oxidoreductase N-terminal" evidence="6">
    <location>
        <begin position="34"/>
        <end position="154"/>
    </location>
</feature>
<dbReference type="Proteomes" id="UP000772434">
    <property type="component" value="Unassembled WGS sequence"/>
</dbReference>
<comment type="caution">
    <text evidence="8">The sequence shown here is derived from an EMBL/GenBank/DDBJ whole genome shotgun (WGS) entry which is preliminary data.</text>
</comment>
<dbReference type="Gene3D" id="3.40.50.720">
    <property type="entry name" value="NAD(P)-binding Rossmann-like Domain"/>
    <property type="match status" value="1"/>
</dbReference>
<dbReference type="Gene3D" id="3.30.360.10">
    <property type="entry name" value="Dihydrodipicolinate Reductase, domain 2"/>
    <property type="match status" value="1"/>
</dbReference>
<evidence type="ECO:0000256" key="1">
    <source>
        <dbReference type="ARBA" id="ARBA00010928"/>
    </source>
</evidence>
<evidence type="ECO:0000313" key="9">
    <source>
        <dbReference type="Proteomes" id="UP000772434"/>
    </source>
</evidence>
<evidence type="ECO:0000256" key="4">
    <source>
        <dbReference type="ARBA" id="ARBA00042988"/>
    </source>
</evidence>